<dbReference type="Proteomes" id="UP001597267">
    <property type="component" value="Unassembled WGS sequence"/>
</dbReference>
<name>A0ABW4JAA9_9LACO</name>
<protein>
    <submittedName>
        <fullName evidence="2">Uncharacterized protein</fullName>
    </submittedName>
</protein>
<accession>A0ABW4JAA9</accession>
<comment type="caution">
    <text evidence="2">The sequence shown here is derived from an EMBL/GenBank/DDBJ whole genome shotgun (WGS) entry which is preliminary data.</text>
</comment>
<dbReference type="RefSeq" id="WP_125711802.1">
    <property type="nucleotide sequence ID" value="NZ_JBHTOP010000026.1"/>
</dbReference>
<dbReference type="EMBL" id="JBHTOP010000026">
    <property type="protein sequence ID" value="MFD1672624.1"/>
    <property type="molecule type" value="Genomic_DNA"/>
</dbReference>
<reference evidence="3" key="1">
    <citation type="journal article" date="2019" name="Int. J. Syst. Evol. Microbiol.">
        <title>The Global Catalogue of Microorganisms (GCM) 10K type strain sequencing project: providing services to taxonomists for standard genome sequencing and annotation.</title>
        <authorList>
            <consortium name="The Broad Institute Genomics Platform"/>
            <consortium name="The Broad Institute Genome Sequencing Center for Infectious Disease"/>
            <person name="Wu L."/>
            <person name="Ma J."/>
        </authorList>
    </citation>
    <scope>NUCLEOTIDE SEQUENCE [LARGE SCALE GENOMIC DNA]</scope>
    <source>
        <strain evidence="3">CCM 8896</strain>
    </source>
</reference>
<sequence>MPTKAIRPKHKGLSRVLSIIFSLTFSLFILGYLTNRTVLSEDFTKSVLNQSSNKTIVVQETRQLLNQMSQNTGLSETVTSALIDDTTITKVVNQTVANLYENKTDPIPTQLIQDAASDKVNDALSQTFGITSTSIVSEVTQNLKDYVDTNMQPIANQVGQRLSEIQTIVNLVMYVGAIISIILAIMILLLNHPLIRGWWYLGWGLSIAGALAGLASLFFKANSQVSFVSATYSQYFQEVVQSWLGAAADQFVQLSLVVLGLGIVLIIVFGILKSRHKSE</sequence>
<feature type="transmembrane region" description="Helical" evidence="1">
    <location>
        <begin position="12"/>
        <end position="33"/>
    </location>
</feature>
<evidence type="ECO:0000313" key="3">
    <source>
        <dbReference type="Proteomes" id="UP001597267"/>
    </source>
</evidence>
<evidence type="ECO:0000313" key="2">
    <source>
        <dbReference type="EMBL" id="MFD1672624.1"/>
    </source>
</evidence>
<keyword evidence="3" id="KW-1185">Reference proteome</keyword>
<keyword evidence="1" id="KW-1133">Transmembrane helix</keyword>
<feature type="transmembrane region" description="Helical" evidence="1">
    <location>
        <begin position="251"/>
        <end position="272"/>
    </location>
</feature>
<proteinExistence type="predicted"/>
<keyword evidence="1" id="KW-0472">Membrane</keyword>
<feature type="transmembrane region" description="Helical" evidence="1">
    <location>
        <begin position="171"/>
        <end position="190"/>
    </location>
</feature>
<gene>
    <name evidence="2" type="ORF">ACFQ5M_10970</name>
</gene>
<evidence type="ECO:0000256" key="1">
    <source>
        <dbReference type="SAM" id="Phobius"/>
    </source>
</evidence>
<feature type="transmembrane region" description="Helical" evidence="1">
    <location>
        <begin position="197"/>
        <end position="219"/>
    </location>
</feature>
<keyword evidence="1" id="KW-0812">Transmembrane</keyword>
<organism evidence="2 3">
    <name type="scientific">Agrilactobacillus yilanensis</name>
    <dbReference type="NCBI Taxonomy" id="2485997"/>
    <lineage>
        <taxon>Bacteria</taxon>
        <taxon>Bacillati</taxon>
        <taxon>Bacillota</taxon>
        <taxon>Bacilli</taxon>
        <taxon>Lactobacillales</taxon>
        <taxon>Lactobacillaceae</taxon>
        <taxon>Agrilactobacillus</taxon>
    </lineage>
</organism>